<evidence type="ECO:0000256" key="7">
    <source>
        <dbReference type="SAM" id="MobiDB-lite"/>
    </source>
</evidence>
<dbReference type="GO" id="GO:0005634">
    <property type="term" value="C:nucleus"/>
    <property type="evidence" value="ECO:0007669"/>
    <property type="project" value="TreeGrafter"/>
</dbReference>
<dbReference type="EMBL" id="SIDB01000002">
    <property type="protein sequence ID" value="KAI3436039.1"/>
    <property type="molecule type" value="Genomic_DNA"/>
</dbReference>
<reference evidence="10" key="1">
    <citation type="journal article" date="2019" name="Plant J.">
        <title>Chlorella vulgaris genome assembly and annotation reveals the molecular basis for metabolic acclimation to high light conditions.</title>
        <authorList>
            <person name="Cecchin M."/>
            <person name="Marcolungo L."/>
            <person name="Rossato M."/>
            <person name="Girolomoni L."/>
            <person name="Cosentino E."/>
            <person name="Cuine S."/>
            <person name="Li-Beisson Y."/>
            <person name="Delledonne M."/>
            <person name="Ballottari M."/>
        </authorList>
    </citation>
    <scope>NUCLEOTIDE SEQUENCE</scope>
    <source>
        <strain evidence="10">211/11P</strain>
    </source>
</reference>
<evidence type="ECO:0000256" key="2">
    <source>
        <dbReference type="ARBA" id="ARBA00022722"/>
    </source>
</evidence>
<feature type="domain" description="RNase III" evidence="9">
    <location>
        <begin position="476"/>
        <end position="598"/>
    </location>
</feature>
<keyword evidence="2" id="KW-0540">Nuclease</keyword>
<feature type="region of interest" description="Disordered" evidence="7">
    <location>
        <begin position="220"/>
        <end position="345"/>
    </location>
</feature>
<comment type="caution">
    <text evidence="10">The sequence shown here is derived from an EMBL/GenBank/DDBJ whole genome shotgun (WGS) entry which is preliminary data.</text>
</comment>
<feature type="compositionally biased region" description="Low complexity" evidence="7">
    <location>
        <begin position="220"/>
        <end position="241"/>
    </location>
</feature>
<dbReference type="SUPFAM" id="SSF54768">
    <property type="entry name" value="dsRNA-binding domain-like"/>
    <property type="match status" value="1"/>
</dbReference>
<dbReference type="PANTHER" id="PTHR11207:SF0">
    <property type="entry name" value="RIBONUCLEASE 3"/>
    <property type="match status" value="1"/>
</dbReference>
<dbReference type="InterPro" id="IPR014720">
    <property type="entry name" value="dsRBD_dom"/>
</dbReference>
<dbReference type="GO" id="GO:0003725">
    <property type="term" value="F:double-stranded RNA binding"/>
    <property type="evidence" value="ECO:0007669"/>
    <property type="project" value="TreeGrafter"/>
</dbReference>
<feature type="domain" description="DRBM" evidence="8">
    <location>
        <begin position="624"/>
        <end position="698"/>
    </location>
</feature>
<dbReference type="PANTHER" id="PTHR11207">
    <property type="entry name" value="RIBONUCLEASE III"/>
    <property type="match status" value="1"/>
</dbReference>
<keyword evidence="11" id="KW-1185">Reference proteome</keyword>
<evidence type="ECO:0000313" key="10">
    <source>
        <dbReference type="EMBL" id="KAI3436039.1"/>
    </source>
</evidence>
<gene>
    <name evidence="10" type="ORF">D9Q98_002096</name>
</gene>
<dbReference type="AlphaFoldDB" id="A0A9D4TVT4"/>
<proteinExistence type="inferred from homology"/>
<evidence type="ECO:0000256" key="6">
    <source>
        <dbReference type="PROSITE-ProRule" id="PRU00266"/>
    </source>
</evidence>
<dbReference type="HAMAP" id="MF_00104">
    <property type="entry name" value="RNase_III"/>
    <property type="match status" value="1"/>
</dbReference>
<dbReference type="SMART" id="SM00535">
    <property type="entry name" value="RIBOc"/>
    <property type="match status" value="1"/>
</dbReference>
<dbReference type="Gene3D" id="1.10.1520.10">
    <property type="entry name" value="Ribonuclease III domain"/>
    <property type="match status" value="1"/>
</dbReference>
<dbReference type="Proteomes" id="UP001055712">
    <property type="component" value="Unassembled WGS sequence"/>
</dbReference>
<dbReference type="CDD" id="cd00593">
    <property type="entry name" value="RIBOc"/>
    <property type="match status" value="1"/>
</dbReference>
<dbReference type="OrthoDB" id="416741at2759"/>
<evidence type="ECO:0000313" key="11">
    <source>
        <dbReference type="Proteomes" id="UP001055712"/>
    </source>
</evidence>
<reference evidence="10" key="2">
    <citation type="submission" date="2020-11" db="EMBL/GenBank/DDBJ databases">
        <authorList>
            <person name="Cecchin M."/>
            <person name="Marcolungo L."/>
            <person name="Rossato M."/>
            <person name="Girolomoni L."/>
            <person name="Cosentino E."/>
            <person name="Cuine S."/>
            <person name="Li-Beisson Y."/>
            <person name="Delledonne M."/>
            <person name="Ballottari M."/>
        </authorList>
    </citation>
    <scope>NUCLEOTIDE SEQUENCE</scope>
    <source>
        <strain evidence="10">211/11P</strain>
        <tissue evidence="10">Whole cell</tissue>
    </source>
</reference>
<dbReference type="PROSITE" id="PS50137">
    <property type="entry name" value="DS_RBD"/>
    <property type="match status" value="1"/>
</dbReference>
<feature type="region of interest" description="Disordered" evidence="7">
    <location>
        <begin position="50"/>
        <end position="78"/>
    </location>
</feature>
<evidence type="ECO:0000259" key="9">
    <source>
        <dbReference type="PROSITE" id="PS50142"/>
    </source>
</evidence>
<dbReference type="GO" id="GO:0004525">
    <property type="term" value="F:ribonuclease III activity"/>
    <property type="evidence" value="ECO:0007669"/>
    <property type="project" value="InterPro"/>
</dbReference>
<comment type="similarity">
    <text evidence="1">Belongs to the ribonuclease III family.</text>
</comment>
<feature type="compositionally biased region" description="Basic and acidic residues" evidence="7">
    <location>
        <begin position="325"/>
        <end position="340"/>
    </location>
</feature>
<dbReference type="Pfam" id="PF14622">
    <property type="entry name" value="Ribonucleas_3_3"/>
    <property type="match status" value="1"/>
</dbReference>
<keyword evidence="5 6" id="KW-0694">RNA-binding</keyword>
<sequence>MHTVTCRKLLPFIDPLCSKAGRNVRLRHGVDAPDLGGLPVTRRRLVKRKFGGGEQQQRQQQLPQHRERQQQLPRQRERQQAISPLPYWCEAVTVVGLPKDEIVFCFHTFTEAAATARRELRPEGWYGATAVKLAGMPSSKVSDILDRWQYACARQELAELDCRPMLWWRYHAAVRGLAKNAAARGAASNGSARLNRRQRRLAAQMAEEAQALVQVEAPVHHTAAGSSSSSASRSSDASAGSPNGCTNGGISVDKGWLDAAEQVQQHDGQQQDEFEQAGMPPKVHPKPQGKEQEPRAGQQAEIKENQQQKELQQATDQPHAAEQQQDERNLEQQERQEEQRQASAKLQPVLGSALAETSISGSCGMAATTKLLAALAGIAAAAAHVGAVLLRLPWTVWSAAVSACLGLYRRLLPVWFRRLFWQSWPPRVVEAHVSPSLAAFLADPACSEARLRAGFNAAGQCSSPLADLPRWRIEALTLSGVRDMDLYRTALTHKMALPPTLRLEKSYERLEFLGDSVLGLTCRTLLMRRLPARAEGDMTRQNSRLVSGASNARRAEWLSLDRYLLLDPRGLGLGEQHKPGILSDAFEALLGALFLDQGFDAAQRFCVRVLDACVEWDEVEGVRDYKALLCRTAALRHKRQPRFLVRSLGRREYKGCLQLTWWHVDVALAGRIMGSGGSFDKRDAEQVAARCALERMGEIL</sequence>
<dbReference type="InterPro" id="IPR000999">
    <property type="entry name" value="RNase_III_dom"/>
</dbReference>
<evidence type="ECO:0000256" key="1">
    <source>
        <dbReference type="ARBA" id="ARBA00010183"/>
    </source>
</evidence>
<feature type="compositionally biased region" description="Basic and acidic residues" evidence="7">
    <location>
        <begin position="64"/>
        <end position="78"/>
    </location>
</feature>
<keyword evidence="4" id="KW-0378">Hydrolase</keyword>
<dbReference type="InterPro" id="IPR036389">
    <property type="entry name" value="RNase_III_sf"/>
</dbReference>
<name>A0A9D4TVT4_CHLVU</name>
<evidence type="ECO:0000256" key="4">
    <source>
        <dbReference type="ARBA" id="ARBA00022801"/>
    </source>
</evidence>
<dbReference type="GO" id="GO:0010468">
    <property type="term" value="P:regulation of gene expression"/>
    <property type="evidence" value="ECO:0007669"/>
    <property type="project" value="TreeGrafter"/>
</dbReference>
<dbReference type="PROSITE" id="PS00517">
    <property type="entry name" value="RNASE_3_1"/>
    <property type="match status" value="1"/>
</dbReference>
<protein>
    <submittedName>
        <fullName evidence="10">Uncharacterized protein</fullName>
    </submittedName>
</protein>
<dbReference type="SUPFAM" id="SSF69065">
    <property type="entry name" value="RNase III domain-like"/>
    <property type="match status" value="1"/>
</dbReference>
<evidence type="ECO:0000256" key="3">
    <source>
        <dbReference type="ARBA" id="ARBA00022759"/>
    </source>
</evidence>
<evidence type="ECO:0000259" key="8">
    <source>
        <dbReference type="PROSITE" id="PS50137"/>
    </source>
</evidence>
<keyword evidence="3" id="KW-0255">Endonuclease</keyword>
<dbReference type="PROSITE" id="PS50142">
    <property type="entry name" value="RNASE_3_2"/>
    <property type="match status" value="1"/>
</dbReference>
<accession>A0A9D4TVT4</accession>
<organism evidence="10 11">
    <name type="scientific">Chlorella vulgaris</name>
    <name type="common">Green alga</name>
    <dbReference type="NCBI Taxonomy" id="3077"/>
    <lineage>
        <taxon>Eukaryota</taxon>
        <taxon>Viridiplantae</taxon>
        <taxon>Chlorophyta</taxon>
        <taxon>core chlorophytes</taxon>
        <taxon>Trebouxiophyceae</taxon>
        <taxon>Chlorellales</taxon>
        <taxon>Chlorellaceae</taxon>
        <taxon>Chlorella clade</taxon>
        <taxon>Chlorella</taxon>
    </lineage>
</organism>
<dbReference type="GO" id="GO:0006364">
    <property type="term" value="P:rRNA processing"/>
    <property type="evidence" value="ECO:0007669"/>
    <property type="project" value="InterPro"/>
</dbReference>
<dbReference type="InterPro" id="IPR011907">
    <property type="entry name" value="RNase_III"/>
</dbReference>
<evidence type="ECO:0000256" key="5">
    <source>
        <dbReference type="ARBA" id="ARBA00022884"/>
    </source>
</evidence>